<evidence type="ECO:0000256" key="1">
    <source>
        <dbReference type="ARBA" id="ARBA00004418"/>
    </source>
</evidence>
<dbReference type="NCBIfam" id="TIGR01254">
    <property type="entry name" value="sfuA"/>
    <property type="match status" value="1"/>
</dbReference>
<dbReference type="OrthoDB" id="8013425at2"/>
<dbReference type="CDD" id="cd13545">
    <property type="entry name" value="PBP2_TbpA"/>
    <property type="match status" value="1"/>
</dbReference>
<comment type="subcellular location">
    <subcellularLocation>
        <location evidence="1">Periplasm</location>
    </subcellularLocation>
</comment>
<comment type="similarity">
    <text evidence="2">Belongs to the bacterial solute-binding protein 1 family.</text>
</comment>
<evidence type="ECO:0000256" key="5">
    <source>
        <dbReference type="ARBA" id="ARBA00022764"/>
    </source>
</evidence>
<evidence type="ECO:0000256" key="2">
    <source>
        <dbReference type="ARBA" id="ARBA00008520"/>
    </source>
</evidence>
<dbReference type="Proteomes" id="UP000027471">
    <property type="component" value="Unassembled WGS sequence"/>
</dbReference>
<keyword evidence="8" id="KW-1185">Reference proteome</keyword>
<evidence type="ECO:0000313" key="8">
    <source>
        <dbReference type="Proteomes" id="UP000027471"/>
    </source>
</evidence>
<evidence type="ECO:0000313" key="7">
    <source>
        <dbReference type="EMBL" id="KEO60954.1"/>
    </source>
</evidence>
<dbReference type="PROSITE" id="PS01037">
    <property type="entry name" value="SBP_BACTERIAL_1"/>
    <property type="match status" value="1"/>
</dbReference>
<keyword evidence="3" id="KW-0813">Transport</keyword>
<dbReference type="PANTHER" id="PTHR30006:SF3">
    <property type="entry name" value="THIAMINE-BINDING PERIPLASMIC PROTEIN"/>
    <property type="match status" value="1"/>
</dbReference>
<organism evidence="7 8">
    <name type="scientific">Thioclava indica</name>
    <dbReference type="NCBI Taxonomy" id="1353528"/>
    <lineage>
        <taxon>Bacteria</taxon>
        <taxon>Pseudomonadati</taxon>
        <taxon>Pseudomonadota</taxon>
        <taxon>Alphaproteobacteria</taxon>
        <taxon>Rhodobacterales</taxon>
        <taxon>Paracoccaceae</taxon>
        <taxon>Thioclava</taxon>
    </lineage>
</organism>
<dbReference type="AlphaFoldDB" id="A0A074JWU4"/>
<dbReference type="RefSeq" id="WP_038128578.1">
    <property type="nucleotide sequence ID" value="NZ_AUNB01000012.1"/>
</dbReference>
<dbReference type="InterPro" id="IPR006061">
    <property type="entry name" value="SBP_1_CS"/>
</dbReference>
<dbReference type="eggNOG" id="COG4143">
    <property type="taxonomic scope" value="Bacteria"/>
</dbReference>
<dbReference type="InterPro" id="IPR005948">
    <property type="entry name" value="ThiB-like"/>
</dbReference>
<dbReference type="Gene3D" id="3.40.190.10">
    <property type="entry name" value="Periplasmic binding protein-like II"/>
    <property type="match status" value="2"/>
</dbReference>
<comment type="caution">
    <text evidence="7">The sequence shown here is derived from an EMBL/GenBank/DDBJ whole genome shotgun (WGS) entry which is preliminary data.</text>
</comment>
<accession>A0A074JWU4</accession>
<dbReference type="SUPFAM" id="SSF53850">
    <property type="entry name" value="Periplasmic binding protein-like II"/>
    <property type="match status" value="1"/>
</dbReference>
<dbReference type="GO" id="GO:0030288">
    <property type="term" value="C:outer membrane-bounded periplasmic space"/>
    <property type="evidence" value="ECO:0007669"/>
    <property type="project" value="InterPro"/>
</dbReference>
<evidence type="ECO:0000256" key="4">
    <source>
        <dbReference type="ARBA" id="ARBA00022729"/>
    </source>
</evidence>
<evidence type="ECO:0000256" key="6">
    <source>
        <dbReference type="SAM" id="SignalP"/>
    </source>
</evidence>
<reference evidence="7 8" key="1">
    <citation type="journal article" date="2015" name="Antonie Van Leeuwenhoek">
        <title>Thioclava indica sp. nov., isolated from surface seawater of the Indian Ocean.</title>
        <authorList>
            <person name="Liu Y."/>
            <person name="Lai Q."/>
            <person name="Du J."/>
            <person name="Xu H."/>
            <person name="Jiang L."/>
            <person name="Shao Z."/>
        </authorList>
    </citation>
    <scope>NUCLEOTIDE SEQUENCE [LARGE SCALE GENOMIC DNA]</scope>
    <source>
        <strain evidence="7 8">DT23-4</strain>
    </source>
</reference>
<dbReference type="PANTHER" id="PTHR30006">
    <property type="entry name" value="THIAMINE-BINDING PERIPLASMIC PROTEIN-RELATED"/>
    <property type="match status" value="1"/>
</dbReference>
<feature type="signal peptide" evidence="6">
    <location>
        <begin position="1"/>
        <end position="20"/>
    </location>
</feature>
<dbReference type="EMBL" id="AUNB01000012">
    <property type="protein sequence ID" value="KEO60954.1"/>
    <property type="molecule type" value="Genomic_DNA"/>
</dbReference>
<dbReference type="GO" id="GO:0030976">
    <property type="term" value="F:thiamine pyrophosphate binding"/>
    <property type="evidence" value="ECO:0007669"/>
    <property type="project" value="TreeGrafter"/>
</dbReference>
<feature type="chain" id="PRO_5001695187" evidence="6">
    <location>
        <begin position="21"/>
        <end position="330"/>
    </location>
</feature>
<keyword evidence="4 6" id="KW-0732">Signal</keyword>
<dbReference type="STRING" id="1353528.DT23_11230"/>
<dbReference type="Pfam" id="PF13343">
    <property type="entry name" value="SBP_bac_6"/>
    <property type="match status" value="1"/>
</dbReference>
<evidence type="ECO:0000256" key="3">
    <source>
        <dbReference type="ARBA" id="ARBA00022448"/>
    </source>
</evidence>
<protein>
    <submittedName>
        <fullName evidence="7">Uncharacterized protein</fullName>
    </submittedName>
</protein>
<dbReference type="InterPro" id="IPR005967">
    <property type="entry name" value="ThiB"/>
</dbReference>
<proteinExistence type="inferred from homology"/>
<dbReference type="GO" id="GO:0015888">
    <property type="term" value="P:thiamine transport"/>
    <property type="evidence" value="ECO:0007669"/>
    <property type="project" value="InterPro"/>
</dbReference>
<dbReference type="NCBIfam" id="TIGR01276">
    <property type="entry name" value="thiB"/>
    <property type="match status" value="1"/>
</dbReference>
<gene>
    <name evidence="7" type="ORF">DT23_11230</name>
</gene>
<dbReference type="GO" id="GO:0030975">
    <property type="term" value="F:thiamine binding"/>
    <property type="evidence" value="ECO:0007669"/>
    <property type="project" value="InterPro"/>
</dbReference>
<sequence>MKSTLMLAGALSLIATLAVAQDKPVLTVYAPDYFTSEWGPGPAIEKGFEATCGCDLKFVAGDVLPRVMLEGDKTSADVVIGLNTDVTAKARATGLFAPHNEDTSDLSMPVKWDDPVFLPFDWSDLAFVYDKTKLKNPPHSFAELLDAPDDAYKIVIEDPRSSAAGLSLLLWVKAIYGDQAQAAWEKLAPKILTVTPGWSEAYGMFTDGEADMVLSYVTSPAYHIIAEDDDSKVAAIFPEGHYFTPELAAQLKTSKHPKLAQEFMDYILSPEFQKMIVTANWSFPAKLPHDQLPEVFQDLPMPEKTLYTPEDEAEKLRGPALEEWQRALAK</sequence>
<dbReference type="GO" id="GO:0055085">
    <property type="term" value="P:transmembrane transport"/>
    <property type="evidence" value="ECO:0007669"/>
    <property type="project" value="InterPro"/>
</dbReference>
<name>A0A074JWU4_9RHOB</name>
<keyword evidence="5" id="KW-0574">Periplasm</keyword>